<dbReference type="NCBIfam" id="TIGR01134">
    <property type="entry name" value="purF"/>
    <property type="match status" value="1"/>
</dbReference>
<feature type="binding site" evidence="7 11">
    <location>
        <position position="247"/>
    </location>
    <ligand>
        <name>[4Fe-4S] cluster</name>
        <dbReference type="ChEBI" id="CHEBI:49883"/>
    </ligand>
</feature>
<proteinExistence type="inferred from homology"/>
<dbReference type="SUPFAM" id="SSF53271">
    <property type="entry name" value="PRTase-like"/>
    <property type="match status" value="1"/>
</dbReference>
<feature type="binding site" evidence="7 10">
    <location>
        <position position="294"/>
    </location>
    <ligand>
        <name>Mg(2+)</name>
        <dbReference type="ChEBI" id="CHEBI:18420"/>
    </ligand>
</feature>
<comment type="pathway">
    <text evidence="1 7 8">Purine metabolism; IMP biosynthesis via de novo pathway; N(1)-(5-phospho-D-ribosyl)glycinamide from 5-phospho-alpha-D-ribose 1-diphosphate: step 1/2.</text>
</comment>
<dbReference type="GO" id="GO:0009113">
    <property type="term" value="P:purine nucleobase biosynthetic process"/>
    <property type="evidence" value="ECO:0007669"/>
    <property type="project" value="UniProtKB-UniRule"/>
</dbReference>
<evidence type="ECO:0000256" key="9">
    <source>
        <dbReference type="PIRSR" id="PIRSR000485-1"/>
    </source>
</evidence>
<dbReference type="InterPro" id="IPR035584">
    <property type="entry name" value="PurF_N"/>
</dbReference>
<evidence type="ECO:0000259" key="12">
    <source>
        <dbReference type="PROSITE" id="PS51278"/>
    </source>
</evidence>
<comment type="function">
    <text evidence="7">Catalyzes the formation of phosphoribosylamine from phosphoribosylpyrophosphate (PRPP) and glutamine.</text>
</comment>
<evidence type="ECO:0000256" key="7">
    <source>
        <dbReference type="HAMAP-Rule" id="MF_01931"/>
    </source>
</evidence>
<dbReference type="Gene3D" id="3.40.50.2020">
    <property type="match status" value="1"/>
</dbReference>
<sequence>MREACGVVGISLEDGQQGGRAAQAAPLLYYALYGLQHRGQESAGISIHDGGLLTLKGMGLVSKALPYERLSHLRGTVGIGHVRYSTTGASELLNCQPLEVSYHGGRLAIAHNGNLVNTEALRRELERRGAVFLTGTDSEIIAQLLARELRRHTPLEAIERLMGIIVGSYSLVILLDGTVYAVRDPLGIKPLCFGRVDGGYMVASESVAMDTVGGTLVDDVRPGEVVVLKDGHIERHMVCRGCPKAHCVFEYIYFARADSIIDGRLVYSVRERIGRLLAREHPVDADIVSPVPDSGITFAIGYSKESKIEYREGLMKNRYIGRTFIMPAQTTRELAVRLKMNAITENVRGQRVVLVDDSIVRGTTSRRIVDMVRGCGARAVHLRIGSPPIISPCYLGIDMPTRAELIASSPSRAEGGRGMDEICKELHADSIGYLSKRGLVEAIGIPEDELCMGCLTGVYSLEIPGERCRHAQALLSEYFSGT</sequence>
<evidence type="ECO:0000256" key="11">
    <source>
        <dbReference type="PIRSR" id="PIRSR000485-3"/>
    </source>
</evidence>
<comment type="caution">
    <text evidence="13">The sequence shown here is derived from an EMBL/GenBank/DDBJ whole genome shotgun (WGS) entry which is preliminary data.</text>
</comment>
<feature type="binding site" evidence="7 10">
    <location>
        <position position="357"/>
    </location>
    <ligand>
        <name>Mg(2+)</name>
        <dbReference type="ChEBI" id="CHEBI:18420"/>
    </ligand>
</feature>
<name>A0A832RXZ8_9EURY</name>
<dbReference type="Gene3D" id="3.60.20.10">
    <property type="entry name" value="Glutamine Phosphoribosylpyrophosphate, subunit 1, domain 1"/>
    <property type="match status" value="1"/>
</dbReference>
<dbReference type="GO" id="GO:0006189">
    <property type="term" value="P:'de novo' IMP biosynthetic process"/>
    <property type="evidence" value="ECO:0007669"/>
    <property type="project" value="UniProtKB-UniRule"/>
</dbReference>
<comment type="catalytic activity">
    <reaction evidence="7 8">
        <text>5-phospho-beta-D-ribosylamine + L-glutamate + diphosphate = 5-phospho-alpha-D-ribose 1-diphosphate + L-glutamine + H2O</text>
        <dbReference type="Rhea" id="RHEA:14905"/>
        <dbReference type="ChEBI" id="CHEBI:15377"/>
        <dbReference type="ChEBI" id="CHEBI:29985"/>
        <dbReference type="ChEBI" id="CHEBI:33019"/>
        <dbReference type="ChEBI" id="CHEBI:58017"/>
        <dbReference type="ChEBI" id="CHEBI:58359"/>
        <dbReference type="ChEBI" id="CHEBI:58681"/>
        <dbReference type="EC" id="2.4.2.14"/>
    </reaction>
</comment>
<evidence type="ECO:0000256" key="6">
    <source>
        <dbReference type="ARBA" id="ARBA00022962"/>
    </source>
</evidence>
<dbReference type="PANTHER" id="PTHR11907">
    <property type="entry name" value="AMIDOPHOSPHORIBOSYLTRANSFERASE"/>
    <property type="match status" value="1"/>
</dbReference>
<keyword evidence="3 7" id="KW-0328">Glycosyltransferase</keyword>
<keyword evidence="7 11" id="KW-0411">Iron-sulfur</keyword>
<reference evidence="13" key="1">
    <citation type="journal article" date="2020" name="bioRxiv">
        <title>A rank-normalized archaeal taxonomy based on genome phylogeny resolves widespread incomplete and uneven classifications.</title>
        <authorList>
            <person name="Rinke C."/>
            <person name="Chuvochina M."/>
            <person name="Mussig A.J."/>
            <person name="Chaumeil P.-A."/>
            <person name="Waite D.W."/>
            <person name="Whitman W.B."/>
            <person name="Parks D.H."/>
            <person name="Hugenholtz P."/>
        </authorList>
    </citation>
    <scope>NUCLEOTIDE SEQUENCE</scope>
    <source>
        <strain evidence="13">UBA12518</strain>
    </source>
</reference>
<dbReference type="UniPathway" id="UPA00074">
    <property type="reaction ID" value="UER00124"/>
</dbReference>
<dbReference type="Proteomes" id="UP000600363">
    <property type="component" value="Unassembled WGS sequence"/>
</dbReference>
<evidence type="ECO:0000256" key="2">
    <source>
        <dbReference type="ARBA" id="ARBA00010138"/>
    </source>
</evidence>
<dbReference type="AlphaFoldDB" id="A0A832RXZ8"/>
<dbReference type="CDD" id="cd00715">
    <property type="entry name" value="GPATase_N"/>
    <property type="match status" value="1"/>
</dbReference>
<dbReference type="HAMAP" id="MF_01931">
    <property type="entry name" value="PurF"/>
    <property type="match status" value="1"/>
</dbReference>
<feature type="domain" description="Glutamine amidotransferase type-2" evidence="12">
    <location>
        <begin position="5"/>
        <end position="231"/>
    </location>
</feature>
<feature type="binding site" evidence="7 11">
    <location>
        <position position="393"/>
    </location>
    <ligand>
        <name>[4Fe-4S] cluster</name>
        <dbReference type="ChEBI" id="CHEBI:49883"/>
    </ligand>
</feature>
<organism evidence="13 14">
    <name type="scientific">Methermicoccus shengliensis</name>
    <dbReference type="NCBI Taxonomy" id="660064"/>
    <lineage>
        <taxon>Archaea</taxon>
        <taxon>Methanobacteriati</taxon>
        <taxon>Methanobacteriota</taxon>
        <taxon>Stenosarchaea group</taxon>
        <taxon>Methanomicrobia</taxon>
        <taxon>Methanosarcinales</taxon>
        <taxon>Methermicoccaceae</taxon>
        <taxon>Methermicoccus</taxon>
    </lineage>
</organism>
<comment type="cofactor">
    <cofactor evidence="7 10">
        <name>Mg(2+)</name>
        <dbReference type="ChEBI" id="CHEBI:18420"/>
    </cofactor>
    <text evidence="7 10">Binds 1 Mg(2+) ion per subunit.</text>
</comment>
<keyword evidence="6 7" id="KW-0315">Glutamine amidotransferase</keyword>
<accession>A0A832RXZ8</accession>
<dbReference type="SUPFAM" id="SSF56235">
    <property type="entry name" value="N-terminal nucleophile aminohydrolases (Ntn hydrolases)"/>
    <property type="match status" value="1"/>
</dbReference>
<keyword evidence="7" id="KW-0004">4Fe-4S</keyword>
<keyword evidence="7 10" id="KW-0479">Metal-binding</keyword>
<feature type="binding site" evidence="7 11">
    <location>
        <position position="451"/>
    </location>
    <ligand>
        <name>[4Fe-4S] cluster</name>
        <dbReference type="ChEBI" id="CHEBI:49883"/>
    </ligand>
</feature>
<evidence type="ECO:0000256" key="4">
    <source>
        <dbReference type="ARBA" id="ARBA00022679"/>
    </source>
</evidence>
<evidence type="ECO:0000256" key="10">
    <source>
        <dbReference type="PIRSR" id="PIRSR000485-2"/>
    </source>
</evidence>
<evidence type="ECO:0000256" key="5">
    <source>
        <dbReference type="ARBA" id="ARBA00022755"/>
    </source>
</evidence>
<dbReference type="InterPro" id="IPR029057">
    <property type="entry name" value="PRTase-like"/>
</dbReference>
<dbReference type="InterPro" id="IPR005854">
    <property type="entry name" value="PurF"/>
</dbReference>
<comment type="cofactor">
    <cofactor evidence="7 11">
        <name>[4Fe-4S] cluster</name>
        <dbReference type="ChEBI" id="CHEBI:49883"/>
    </cofactor>
    <text evidence="7 11">Binds 1 [4Fe-4S] cluster per subunit.</text>
</comment>
<keyword evidence="7 10" id="KW-0460">Magnesium</keyword>
<evidence type="ECO:0000256" key="3">
    <source>
        <dbReference type="ARBA" id="ARBA00022676"/>
    </source>
</evidence>
<dbReference type="InterPro" id="IPR017932">
    <property type="entry name" value="GATase_2_dom"/>
</dbReference>
<dbReference type="InterPro" id="IPR029055">
    <property type="entry name" value="Ntn_hydrolases_N"/>
</dbReference>
<dbReference type="EC" id="2.4.2.14" evidence="7"/>
<keyword evidence="5 7" id="KW-0658">Purine biosynthesis</keyword>
<dbReference type="PROSITE" id="PS51278">
    <property type="entry name" value="GATASE_TYPE_2"/>
    <property type="match status" value="1"/>
</dbReference>
<keyword evidence="4 7" id="KW-0808">Transferase</keyword>
<dbReference type="Pfam" id="PF13522">
    <property type="entry name" value="GATase_6"/>
    <property type="match status" value="1"/>
</dbReference>
<protein>
    <recommendedName>
        <fullName evidence="7">Amidophosphoribosyltransferase</fullName>
        <shortName evidence="7">ATase</shortName>
        <ecNumber evidence="7">2.4.2.14</ecNumber>
    </recommendedName>
    <alternativeName>
        <fullName evidence="7">Glutamine phosphoribosylpyrophosphate amidotransferase</fullName>
        <shortName evidence="7">GPATase</shortName>
    </alternativeName>
</protein>
<dbReference type="GO" id="GO:0000287">
    <property type="term" value="F:magnesium ion binding"/>
    <property type="evidence" value="ECO:0007669"/>
    <property type="project" value="UniProtKB-UniRule"/>
</dbReference>
<evidence type="ECO:0000256" key="8">
    <source>
        <dbReference type="PIRNR" id="PIRNR000485"/>
    </source>
</evidence>
<evidence type="ECO:0000313" key="13">
    <source>
        <dbReference type="EMBL" id="HIH69929.1"/>
    </source>
</evidence>
<dbReference type="CDD" id="cd06223">
    <property type="entry name" value="PRTases_typeI"/>
    <property type="match status" value="1"/>
</dbReference>
<evidence type="ECO:0000256" key="1">
    <source>
        <dbReference type="ARBA" id="ARBA00005209"/>
    </source>
</evidence>
<feature type="binding site" evidence="7 11">
    <location>
        <position position="454"/>
    </location>
    <ligand>
        <name>[4Fe-4S] cluster</name>
        <dbReference type="ChEBI" id="CHEBI:49883"/>
    </ligand>
</feature>
<gene>
    <name evidence="7 13" type="primary">purF</name>
    <name evidence="13" type="ORF">HA299_04880</name>
</gene>
<feature type="active site" description="Nucleophile" evidence="7 9">
    <location>
        <position position="5"/>
    </location>
</feature>
<dbReference type="GO" id="GO:0051539">
    <property type="term" value="F:4 iron, 4 sulfur cluster binding"/>
    <property type="evidence" value="ECO:0007669"/>
    <property type="project" value="UniProtKB-KW"/>
</dbReference>
<keyword evidence="7 11" id="KW-0408">Iron</keyword>
<dbReference type="EMBL" id="DUIH01000016">
    <property type="protein sequence ID" value="HIH69929.1"/>
    <property type="molecule type" value="Genomic_DNA"/>
</dbReference>
<feature type="binding site" evidence="7 10">
    <location>
        <position position="356"/>
    </location>
    <ligand>
        <name>Mg(2+)</name>
        <dbReference type="ChEBI" id="CHEBI:18420"/>
    </ligand>
</feature>
<dbReference type="PIRSF" id="PIRSF000485">
    <property type="entry name" value="Amd_phspho_trans"/>
    <property type="match status" value="1"/>
</dbReference>
<dbReference type="GO" id="GO:0004044">
    <property type="term" value="F:amidophosphoribosyltransferase activity"/>
    <property type="evidence" value="ECO:0007669"/>
    <property type="project" value="UniProtKB-UniRule"/>
</dbReference>
<evidence type="ECO:0000313" key="14">
    <source>
        <dbReference type="Proteomes" id="UP000600363"/>
    </source>
</evidence>
<dbReference type="RefSeq" id="WP_276624491.1">
    <property type="nucleotide sequence ID" value="NZ_DUIH01000016.1"/>
</dbReference>
<dbReference type="InterPro" id="IPR000836">
    <property type="entry name" value="PRTase_dom"/>
</dbReference>
<comment type="similarity">
    <text evidence="2 7 8">In the C-terminal section; belongs to the purine/pyrimidine phosphoribosyltransferase family.</text>
</comment>